<dbReference type="AlphaFoldDB" id="A0A4Z2ES99"/>
<organism evidence="1 2">
    <name type="scientific">Liparis tanakae</name>
    <name type="common">Tanaka's snailfish</name>
    <dbReference type="NCBI Taxonomy" id="230148"/>
    <lineage>
        <taxon>Eukaryota</taxon>
        <taxon>Metazoa</taxon>
        <taxon>Chordata</taxon>
        <taxon>Craniata</taxon>
        <taxon>Vertebrata</taxon>
        <taxon>Euteleostomi</taxon>
        <taxon>Actinopterygii</taxon>
        <taxon>Neopterygii</taxon>
        <taxon>Teleostei</taxon>
        <taxon>Neoteleostei</taxon>
        <taxon>Acanthomorphata</taxon>
        <taxon>Eupercaria</taxon>
        <taxon>Perciformes</taxon>
        <taxon>Cottioidei</taxon>
        <taxon>Cottales</taxon>
        <taxon>Liparidae</taxon>
        <taxon>Liparis</taxon>
    </lineage>
</organism>
<gene>
    <name evidence="1" type="ORF">EYF80_058165</name>
</gene>
<protein>
    <submittedName>
        <fullName evidence="1">Uncharacterized protein</fullName>
    </submittedName>
</protein>
<sequence length="59" mass="7090">MFYVFYLFYGVADKWRWKLSLIHHYSQCQRISRQKASIRLELGKHASSCRRGNHGTRVC</sequence>
<accession>A0A4Z2ES99</accession>
<evidence type="ECO:0000313" key="1">
    <source>
        <dbReference type="EMBL" id="TNN31678.1"/>
    </source>
</evidence>
<reference evidence="1 2" key="1">
    <citation type="submission" date="2019-03" db="EMBL/GenBank/DDBJ databases">
        <title>First draft genome of Liparis tanakae, snailfish: a comprehensive survey of snailfish specific genes.</title>
        <authorList>
            <person name="Kim W."/>
            <person name="Song I."/>
            <person name="Jeong J.-H."/>
            <person name="Kim D."/>
            <person name="Kim S."/>
            <person name="Ryu S."/>
            <person name="Song J.Y."/>
            <person name="Lee S.K."/>
        </authorList>
    </citation>
    <scope>NUCLEOTIDE SEQUENCE [LARGE SCALE GENOMIC DNA]</scope>
    <source>
        <tissue evidence="1">Muscle</tissue>
    </source>
</reference>
<dbReference type="Proteomes" id="UP000314294">
    <property type="component" value="Unassembled WGS sequence"/>
</dbReference>
<evidence type="ECO:0000313" key="2">
    <source>
        <dbReference type="Proteomes" id="UP000314294"/>
    </source>
</evidence>
<proteinExistence type="predicted"/>
<dbReference type="EMBL" id="SRLO01003245">
    <property type="protein sequence ID" value="TNN31678.1"/>
    <property type="molecule type" value="Genomic_DNA"/>
</dbReference>
<name>A0A4Z2ES99_9TELE</name>
<comment type="caution">
    <text evidence="1">The sequence shown here is derived from an EMBL/GenBank/DDBJ whole genome shotgun (WGS) entry which is preliminary data.</text>
</comment>
<keyword evidence="2" id="KW-1185">Reference proteome</keyword>